<keyword evidence="15" id="KW-1185">Reference proteome</keyword>
<evidence type="ECO:0000256" key="3">
    <source>
        <dbReference type="ARBA" id="ARBA00004496"/>
    </source>
</evidence>
<keyword evidence="8" id="KW-0378">Hydrolase</keyword>
<dbReference type="InterPro" id="IPR006357">
    <property type="entry name" value="HAD-SF_hydro_IIA"/>
</dbReference>
<keyword evidence="6" id="KW-0963">Cytoplasm</keyword>
<gene>
    <name evidence="14" type="ORF">PR048_032331</name>
</gene>
<evidence type="ECO:0000256" key="6">
    <source>
        <dbReference type="ARBA" id="ARBA00022490"/>
    </source>
</evidence>
<evidence type="ECO:0000256" key="11">
    <source>
        <dbReference type="ARBA" id="ARBA00037258"/>
    </source>
</evidence>
<protein>
    <recommendedName>
        <fullName evidence="12">Phospholysine phosphohistidine inorganic pyrophosphate phosphatase</fullName>
        <ecNumber evidence="5">3.6.1.1</ecNumber>
    </recommendedName>
</protein>
<dbReference type="NCBIfam" id="TIGR01460">
    <property type="entry name" value="HAD-SF-IIA"/>
    <property type="match status" value="1"/>
</dbReference>
<sequence>MNSVQCLRPVEAALLDISGVLKNGKQAIPGSVEAFRKLRASGMPIKLVTNETQATRGAIASILMSMGFDVQENDIIPPCPAVVRLLKDEGLRPHLLVHPNVLPEFSEVDQHSPNCVVVGDAAENFTYEHLNNAFQVLLAGEKPRLFSLGRGKYYREDNDLVLDVGAFATALEYAADVKAEIIGKPEKEFFATALMELKVNPEDAVMVGDDLLHDVGGAQNSGIQGVLVRTGKFRKTDETSAVVKPDAIVNDLAEAVDLILKSNR</sequence>
<evidence type="ECO:0000256" key="13">
    <source>
        <dbReference type="ARBA" id="ARBA00047820"/>
    </source>
</evidence>
<comment type="similarity">
    <text evidence="4">Belongs to the HAD-like hydrolase superfamily.</text>
</comment>
<dbReference type="CDD" id="cd07509">
    <property type="entry name" value="HAD_PPase"/>
    <property type="match status" value="1"/>
</dbReference>
<reference evidence="14 15" key="1">
    <citation type="submission" date="2023-02" db="EMBL/GenBank/DDBJ databases">
        <title>LHISI_Scaffold_Assembly.</title>
        <authorList>
            <person name="Stuart O.P."/>
            <person name="Cleave R."/>
            <person name="Magrath M.J.L."/>
            <person name="Mikheyev A.S."/>
        </authorList>
    </citation>
    <scope>NUCLEOTIDE SEQUENCE [LARGE SCALE GENOMIC DNA]</scope>
    <source>
        <strain evidence="14">Daus_M_001</strain>
        <tissue evidence="14">Leg muscle</tissue>
    </source>
</reference>
<dbReference type="NCBIfam" id="TIGR01458">
    <property type="entry name" value="HAD-SF-IIA-hyp3"/>
    <property type="match status" value="1"/>
</dbReference>
<dbReference type="PANTHER" id="PTHR19288">
    <property type="entry name" value="4-NITROPHENYLPHOSPHATASE-RELATED"/>
    <property type="match status" value="1"/>
</dbReference>
<comment type="function">
    <text evidence="11">Phosphatase that hydrolyzes imidodiphosphate, 3-phosphohistidine and 6-phospholysine. Has broad substrate specificity and can also hydrolyze inorganic diphosphate, but with lower efficiency.</text>
</comment>
<dbReference type="InterPro" id="IPR036412">
    <property type="entry name" value="HAD-like_sf"/>
</dbReference>
<evidence type="ECO:0000256" key="8">
    <source>
        <dbReference type="ARBA" id="ARBA00022801"/>
    </source>
</evidence>
<evidence type="ECO:0000256" key="10">
    <source>
        <dbReference type="ARBA" id="ARBA00023242"/>
    </source>
</evidence>
<evidence type="ECO:0000256" key="2">
    <source>
        <dbReference type="ARBA" id="ARBA00004123"/>
    </source>
</evidence>
<dbReference type="PANTHER" id="PTHR19288:SF44">
    <property type="entry name" value="PHOSPHOLYSINE PHOSPHOHISTIDINE INORGANIC PYROPHOSPHATE PHOSPHATASE"/>
    <property type="match status" value="1"/>
</dbReference>
<comment type="subcellular location">
    <subcellularLocation>
        <location evidence="3">Cytoplasm</location>
    </subcellularLocation>
    <subcellularLocation>
        <location evidence="2">Nucleus</location>
    </subcellularLocation>
</comment>
<dbReference type="EC" id="3.6.1.1" evidence="5"/>
<comment type="catalytic activity">
    <reaction evidence="13">
        <text>diphosphate + H2O = 2 phosphate + H(+)</text>
        <dbReference type="Rhea" id="RHEA:24576"/>
        <dbReference type="ChEBI" id="CHEBI:15377"/>
        <dbReference type="ChEBI" id="CHEBI:15378"/>
        <dbReference type="ChEBI" id="CHEBI:33019"/>
        <dbReference type="ChEBI" id="CHEBI:43474"/>
        <dbReference type="EC" id="3.6.1.1"/>
    </reaction>
</comment>
<dbReference type="Pfam" id="PF13242">
    <property type="entry name" value="Hydrolase_like"/>
    <property type="match status" value="1"/>
</dbReference>
<keyword evidence="10" id="KW-0539">Nucleus</keyword>
<name>A0ABQ9G546_9NEOP</name>
<evidence type="ECO:0000256" key="5">
    <source>
        <dbReference type="ARBA" id="ARBA00012146"/>
    </source>
</evidence>
<dbReference type="InterPro" id="IPR023214">
    <property type="entry name" value="HAD_sf"/>
</dbReference>
<evidence type="ECO:0000313" key="15">
    <source>
        <dbReference type="Proteomes" id="UP001159363"/>
    </source>
</evidence>
<dbReference type="SUPFAM" id="SSF56784">
    <property type="entry name" value="HAD-like"/>
    <property type="match status" value="1"/>
</dbReference>
<dbReference type="Pfam" id="PF13344">
    <property type="entry name" value="Hydrolase_6"/>
    <property type="match status" value="1"/>
</dbReference>
<dbReference type="EMBL" id="JARBHB010000016">
    <property type="protein sequence ID" value="KAJ8866488.1"/>
    <property type="molecule type" value="Genomic_DNA"/>
</dbReference>
<evidence type="ECO:0000256" key="9">
    <source>
        <dbReference type="ARBA" id="ARBA00022842"/>
    </source>
</evidence>
<organism evidence="14 15">
    <name type="scientific">Dryococelus australis</name>
    <dbReference type="NCBI Taxonomy" id="614101"/>
    <lineage>
        <taxon>Eukaryota</taxon>
        <taxon>Metazoa</taxon>
        <taxon>Ecdysozoa</taxon>
        <taxon>Arthropoda</taxon>
        <taxon>Hexapoda</taxon>
        <taxon>Insecta</taxon>
        <taxon>Pterygota</taxon>
        <taxon>Neoptera</taxon>
        <taxon>Polyneoptera</taxon>
        <taxon>Phasmatodea</taxon>
        <taxon>Verophasmatodea</taxon>
        <taxon>Anareolatae</taxon>
        <taxon>Phasmatidae</taxon>
        <taxon>Eurycanthinae</taxon>
        <taxon>Dryococelus</taxon>
    </lineage>
</organism>
<comment type="caution">
    <text evidence="14">The sequence shown here is derived from an EMBL/GenBank/DDBJ whole genome shotgun (WGS) entry which is preliminary data.</text>
</comment>
<evidence type="ECO:0000256" key="1">
    <source>
        <dbReference type="ARBA" id="ARBA00001946"/>
    </source>
</evidence>
<dbReference type="Proteomes" id="UP001159363">
    <property type="component" value="Chromosome 15"/>
</dbReference>
<keyword evidence="9" id="KW-0460">Magnesium</keyword>
<dbReference type="InterPro" id="IPR006355">
    <property type="entry name" value="LHPP/HDHD2"/>
</dbReference>
<evidence type="ECO:0000256" key="7">
    <source>
        <dbReference type="ARBA" id="ARBA00022723"/>
    </source>
</evidence>
<accession>A0ABQ9G546</accession>
<dbReference type="Gene3D" id="3.40.50.1000">
    <property type="entry name" value="HAD superfamily/HAD-like"/>
    <property type="match status" value="2"/>
</dbReference>
<evidence type="ECO:0000256" key="12">
    <source>
        <dbReference type="ARBA" id="ARBA00039357"/>
    </source>
</evidence>
<evidence type="ECO:0000256" key="4">
    <source>
        <dbReference type="ARBA" id="ARBA00007958"/>
    </source>
</evidence>
<keyword evidence="7" id="KW-0479">Metal-binding</keyword>
<evidence type="ECO:0000313" key="14">
    <source>
        <dbReference type="EMBL" id="KAJ8866488.1"/>
    </source>
</evidence>
<proteinExistence type="inferred from homology"/>
<comment type="cofactor">
    <cofactor evidence="1">
        <name>Mg(2+)</name>
        <dbReference type="ChEBI" id="CHEBI:18420"/>
    </cofactor>
</comment>